<keyword evidence="2" id="KW-0964">Secreted</keyword>
<dbReference type="InterPro" id="IPR035986">
    <property type="entry name" value="PKD_dom_sf"/>
</dbReference>
<dbReference type="HOGENOM" id="CLU_227182_0_0_2"/>
<dbReference type="PROSITE" id="PS51257">
    <property type="entry name" value="PROKAR_LIPOPROTEIN"/>
    <property type="match status" value="1"/>
</dbReference>
<dbReference type="NCBIfam" id="TIGR01451">
    <property type="entry name" value="B_ant_repeat"/>
    <property type="match status" value="2"/>
</dbReference>
<dbReference type="PANTHER" id="PTHR46182">
    <property type="entry name" value="FI19480P1"/>
    <property type="match status" value="1"/>
</dbReference>
<dbReference type="Gene3D" id="2.60.40.10">
    <property type="entry name" value="Immunoglobulins"/>
    <property type="match status" value="4"/>
</dbReference>
<accession>L0L0S5</accession>
<feature type="domain" description="PKD" evidence="4">
    <location>
        <begin position="2446"/>
        <end position="2534"/>
    </location>
</feature>
<name>L0L0S5_METHD</name>
<evidence type="ECO:0000259" key="4">
    <source>
        <dbReference type="PROSITE" id="PS50093"/>
    </source>
</evidence>
<gene>
    <name evidence="5" type="ordered locus">Metho_1804</name>
</gene>
<evidence type="ECO:0000313" key="5">
    <source>
        <dbReference type="EMBL" id="AGB49988.1"/>
    </source>
</evidence>
<dbReference type="Pfam" id="PF24346">
    <property type="entry name" value="DUF7507"/>
    <property type="match status" value="7"/>
</dbReference>
<dbReference type="GO" id="GO:0005576">
    <property type="term" value="C:extracellular region"/>
    <property type="evidence" value="ECO:0007669"/>
    <property type="project" value="UniProtKB-SubCell"/>
</dbReference>
<dbReference type="InterPro" id="IPR013783">
    <property type="entry name" value="Ig-like_fold"/>
</dbReference>
<dbReference type="InterPro" id="IPR010671">
    <property type="entry name" value="Disaggr-rel_dom"/>
</dbReference>
<dbReference type="GO" id="GO:0016020">
    <property type="term" value="C:membrane"/>
    <property type="evidence" value="ECO:0007669"/>
    <property type="project" value="TreeGrafter"/>
</dbReference>
<reference evidence="6" key="1">
    <citation type="submission" date="2012-02" db="EMBL/GenBank/DDBJ databases">
        <title>Complete sequence of chromosome of Methanomethylovorans hollandica DSM 15978.</title>
        <authorList>
            <person name="Lucas S."/>
            <person name="Copeland A."/>
            <person name="Lapidus A."/>
            <person name="Glavina del Rio T."/>
            <person name="Dalin E."/>
            <person name="Tice H."/>
            <person name="Bruce D."/>
            <person name="Goodwin L."/>
            <person name="Pitluck S."/>
            <person name="Peters L."/>
            <person name="Mikhailova N."/>
            <person name="Held B."/>
            <person name="Kyrpides N."/>
            <person name="Mavromatis K."/>
            <person name="Ivanova N."/>
            <person name="Brettin T."/>
            <person name="Detter J.C."/>
            <person name="Han C."/>
            <person name="Larimer F."/>
            <person name="Land M."/>
            <person name="Hauser L."/>
            <person name="Markowitz V."/>
            <person name="Cheng J.-F."/>
            <person name="Hugenholtz P."/>
            <person name="Woyke T."/>
            <person name="Wu D."/>
            <person name="Spring S."/>
            <person name="Schroeder M."/>
            <person name="Brambilla E."/>
            <person name="Klenk H.-P."/>
            <person name="Eisen J.A."/>
        </authorList>
    </citation>
    <scope>NUCLEOTIDE SEQUENCE [LARGE SCALE GENOMIC DNA]</scope>
    <source>
        <strain evidence="6">DSM 15978 / NBRC 107637 / DMS1</strain>
    </source>
</reference>
<dbReference type="InterPro" id="IPR055354">
    <property type="entry name" value="DUF7507"/>
</dbReference>
<dbReference type="PROSITE" id="PS50093">
    <property type="entry name" value="PKD"/>
    <property type="match status" value="3"/>
</dbReference>
<dbReference type="STRING" id="867904.Metho_1804"/>
<dbReference type="Proteomes" id="UP000010866">
    <property type="component" value="Chromosome"/>
</dbReference>
<dbReference type="Pfam" id="PF18911">
    <property type="entry name" value="PKD_4"/>
    <property type="match status" value="3"/>
</dbReference>
<dbReference type="GO" id="GO:0031410">
    <property type="term" value="C:cytoplasmic vesicle"/>
    <property type="evidence" value="ECO:0007669"/>
    <property type="project" value="TreeGrafter"/>
</dbReference>
<dbReference type="RefSeq" id="WP_015325153.1">
    <property type="nucleotide sequence ID" value="NC_019977.1"/>
</dbReference>
<dbReference type="InterPro" id="IPR029865">
    <property type="entry name" value="KIAA0319-like"/>
</dbReference>
<organism evidence="5 6">
    <name type="scientific">Methanomethylovorans hollandica (strain DSM 15978 / NBRC 107637 / DMS1)</name>
    <dbReference type="NCBI Taxonomy" id="867904"/>
    <lineage>
        <taxon>Archaea</taxon>
        <taxon>Methanobacteriati</taxon>
        <taxon>Methanobacteriota</taxon>
        <taxon>Stenosarchaea group</taxon>
        <taxon>Methanomicrobia</taxon>
        <taxon>Methanosarcinales</taxon>
        <taxon>Methanosarcinaceae</taxon>
        <taxon>Methanomethylovorans</taxon>
    </lineage>
</organism>
<dbReference type="OrthoDB" id="121931at2157"/>
<dbReference type="EMBL" id="CP003362">
    <property type="protein sequence ID" value="AGB49988.1"/>
    <property type="molecule type" value="Genomic_DNA"/>
</dbReference>
<dbReference type="GeneID" id="14406317"/>
<evidence type="ECO:0000256" key="2">
    <source>
        <dbReference type="ARBA" id="ARBA00022525"/>
    </source>
</evidence>
<dbReference type="InterPro" id="IPR000601">
    <property type="entry name" value="PKD_dom"/>
</dbReference>
<comment type="subcellular location">
    <subcellularLocation>
        <location evidence="1">Secreted</location>
    </subcellularLocation>
</comment>
<dbReference type="KEGG" id="mhz:Metho_1804"/>
<feature type="domain" description="PKD" evidence="4">
    <location>
        <begin position="2043"/>
        <end position="2131"/>
    </location>
</feature>
<dbReference type="Pfam" id="PF06848">
    <property type="entry name" value="Disaggr_repeat"/>
    <property type="match status" value="3"/>
</dbReference>
<dbReference type="CDD" id="cd00146">
    <property type="entry name" value="PKD"/>
    <property type="match status" value="3"/>
</dbReference>
<keyword evidence="3" id="KW-0732">Signal</keyword>
<proteinExistence type="predicted"/>
<dbReference type="NCBIfam" id="NF033679">
    <property type="entry name" value="DNRLRE_dom"/>
    <property type="match status" value="3"/>
</dbReference>
<dbReference type="InterPro" id="IPR022409">
    <property type="entry name" value="PKD/Chitinase_dom"/>
</dbReference>
<dbReference type="PROSITE" id="PS00018">
    <property type="entry name" value="EF_HAND_1"/>
    <property type="match status" value="1"/>
</dbReference>
<dbReference type="SUPFAM" id="SSF117074">
    <property type="entry name" value="Hypothetical protein PA1324"/>
    <property type="match status" value="1"/>
</dbReference>
<dbReference type="InterPro" id="IPR047589">
    <property type="entry name" value="DUF11_rpt"/>
</dbReference>
<evidence type="ECO:0000256" key="3">
    <source>
        <dbReference type="ARBA" id="ARBA00022729"/>
    </source>
</evidence>
<dbReference type="InterPro" id="IPR018247">
    <property type="entry name" value="EF_Hand_1_Ca_BS"/>
</dbReference>
<dbReference type="Pfam" id="PF17210">
    <property type="entry name" value="SdrD_B"/>
    <property type="match status" value="1"/>
</dbReference>
<dbReference type="PANTHER" id="PTHR46182:SF2">
    <property type="entry name" value="FI19480P1"/>
    <property type="match status" value="1"/>
</dbReference>
<keyword evidence="6" id="KW-1185">Reference proteome</keyword>
<dbReference type="InterPro" id="IPR033764">
    <property type="entry name" value="Sdr_B"/>
</dbReference>
<dbReference type="SMART" id="SM00089">
    <property type="entry name" value="PKD"/>
    <property type="match status" value="3"/>
</dbReference>
<sequence length="2727" mass="292874" precursor="true">MRRDRRVLTVFLTVAILACMPMISAAINPPPVQFFYVPVPENQWLQALQVIQAGGFGETPRNPMQSYISISAIANNTIIYYDQYENGYEPDIGNPLDVYSSSNLDGTQIWGDGDTSNGVPPGVPSDIINGGTVIVLNNPVTTTDPLTVIKFGGRDKIAATKTISVVRAGWATGPNTLMADANEVYDTDNWGTEFRVPVGTNIPDGTDFQMFQYTGMAIMAGKGGATVQIDANADTVFETTVPLTEGQSYLVNNGLSVGARVISNNPVQVDLITGNIATSVGYESRFFRLLPTNLWAASYYTPVSTPTSAQTYNGVETTVWLYNPSSTAITVQYRARTSSSTISNVALTVPANSYLKQVLTNVNYGAHFYTTGGQKFYALSTTNSGNSGTSTNYYNSIWDWGFALVPESSLTPQLLIGLGIGRDPTSSTNPTENGNPVWVSPIGNGNNPVRVYVDFDANPTTGSLTDPNGNKYNVHYDLTELDRAKVYDTIDRDQTGMLLYTLDGTKLVGAWGEDPLTASAAAPGVDMGTGIPPLPLFDDGKTASLYEDRDNDGYVSPGDVLLYTIVINNIARAPVPDVLLQDAFPVDAIYVEDSTNLTKEAPTIPTTTSPIPDSGTTAFPLDEGGVILDDNVALPVGGSYTVTFKAIIKDFVDLTPGITEIVNTGSATAVGITIPFEARTPIYGRLGDYVWLDVNGNGIQDVGELGVANVTVNLLDGSGNPMLDVFSNPVTIKTNATGFYQFLGLLPGSYIVEFIKPTGYDFTLKDKGQDDAVDSDADLLTGRTSSITLAAGENNSMLDAGLFQLIPEVDIEKYTNGEDADNATGPFIPVGSTVTWTYNVTNNGTVNLTNVVVADNMGVIPVRISGDNGNNILEPGEVWTYTATGTATEGQYANIGNVSADYSGTPVTDEDPSHYYGANSSVDIEKYTNGEDADSPTGPFIPIGSEVTWTYNVTNSGNVNLTDIVVMDDILGIISNLVDGDTNNDGILQPGEVWTYTATGTATEGQYANIGNVTGYYNEAPVTDEDPSHYYGANSSVDIEKYTNGEDADSPTGPFIPIGSEVTWTYNVTNPGNVNLTDIVVMDDILGIITNLVDGDTNNDGILQPGEVWTYTATGTATEGQYANIGNVSADYSGTPVTDEDPSHYYGANSSVDIEKYTNGEDADSPTGPFIPIGSEVTWTYNVTNPGNVNLTDIVVMDDILGIITNLVDGDTNNDGILQPGEVWTYTATGTATEGQYANIGNVSADYSGTPVTDEDPSHYYGANSSVDIEKYTNGEDADSPTGPFIPIGSEVTWAYNVTNPGNVDLTDIVVMDDILGIITNLVDGDTNNDGILQPGEVWTYTATGTATEGQYANIGNVTGYYNEAPVTDEDPSHYYGANSSVDIEKYTNGEDADSPTGPYIPIGSEVTWTYNVTNPGNVNLTDIVVMDDILGIISNLVDGDTNNDGILQPGEVWTYTATGTATEGQYANIGNVTGYYNEAPVTDEDPSHYYGANSSVDIEKYTNGEDADSPTGPYIPIGSEVTWTYNVTNPGNVNLTDIVVMDDILGIISNLVDGDTNNDGILQPGEVWTYTATGTATEGQYANIGNVTGYYNEAPVTDEDPSHYFGSSGEIDIEKYVWNGTGWEDADTVTGPYLASTFDPVQFKIIVTNMGNVELTNIVVTDTKYGPVTLTTTSLGVGASTEAEYDLAWVSGQQNNTADVEGYYGDTKYNDTDDAHYYGASGAIDIEKYVWNGTGWEDADTITGPSLSSGPVQFKIIVTNMGNVELTNIVVTDTKYGPVTLPTTTLGVGASTEAKYDLAWVSGQQVNTADVEGYYGDTKYTDSDDAHYYGPISQGAQYDNILSESSSCVVFSDTSYLAVGKSKARSRDVMLFDLSMYNKDDTISKATLSLFWYYPAGQTRTSDTVVEIYRPQRWDPKHVTWYYRLYRTAWNPVGGAWFDKNGVSQGSTPYASVTFPASTVPDNQYHDFDVTQLVQEYIRGTYENTGFFLKARTESGNYIAFYSSEWSNADQRPKLTVDLNAGSAPIAPPLSAPLAPPVVDNLPVADAGADKDATKDVAVTFDGSGSTDDNSIVSYSWDFGDTTTVASGVSPVHTYTTAGTYTVTLTVTDTIGQTGSDTLEVVVSDSTATTTTTDCVSHAPVYDNRLLQRSPDIVYSTNNYIDIGRSTSSYRDAILFDLSGYKPTDTISQATLSLYWYYPAGATRTSDTVVEVYRPVKWDPKYVTWNTRMSGVPWTTAGGDWFDKNGNAQGNVPYASVTFRASTVPDNKYYDFDVTQLVQEYVSGMYENTGFFLKARTESGNYIAFYSSEWSNADQRPQLKVCLIGASVPIAPPVSAPIAPPLSAPITPPVVDNLPVADAGADLTATKDVAVTFDGSNSTDDIGIVSYTWSFGDGTAESGGVSPIHTYVTAGTYTVTLTVTDTIGQTDSDTLEVVVSEPVGPVDNPPVADAGADKTATTGVAVTFGGSGSTDDIGIVSYSWDFGDGTAEFSGVSPAHTYATAGTYTVTLIVTDTIGQTDSDTLEVVVNEPTTTTGSSVSYTAAYDNRLRQISPDRVYSTSIYLDIGKLSTSSYRDVILFDLSGYDPKDTISQATLSLYWYYPAGATRTSDTVVEVYRPVKWDPKYVTWNTSMSGVPWTTAGGDWFDKNGNAQGNVPYASVTFRASTVPDNKYYDFDVTQLVQEYIRGTYENTGFFLKARTESGNYIAFYSSEWSNTDQRPKLVVTRV</sequence>
<evidence type="ECO:0000313" key="6">
    <source>
        <dbReference type="Proteomes" id="UP000010866"/>
    </source>
</evidence>
<dbReference type="SUPFAM" id="SSF49299">
    <property type="entry name" value="PKD domain"/>
    <property type="match status" value="3"/>
</dbReference>
<protein>
    <submittedName>
        <fullName evidence="5">Conserved repeat protein</fullName>
    </submittedName>
</protein>
<evidence type="ECO:0000256" key="1">
    <source>
        <dbReference type="ARBA" id="ARBA00004613"/>
    </source>
</evidence>
<feature type="domain" description="PKD" evidence="4">
    <location>
        <begin position="2355"/>
        <end position="2443"/>
    </location>
</feature>